<feature type="compositionally biased region" description="Basic and acidic residues" evidence="1">
    <location>
        <begin position="31"/>
        <end position="43"/>
    </location>
</feature>
<dbReference type="STRING" id="1043004.A0A074WBA3"/>
<dbReference type="Proteomes" id="UP000027730">
    <property type="component" value="Unassembled WGS sequence"/>
</dbReference>
<accession>A0A074WBA3</accession>
<organism evidence="2 3">
    <name type="scientific">Aureobasidium namibiae CBS 147.97</name>
    <dbReference type="NCBI Taxonomy" id="1043004"/>
    <lineage>
        <taxon>Eukaryota</taxon>
        <taxon>Fungi</taxon>
        <taxon>Dikarya</taxon>
        <taxon>Ascomycota</taxon>
        <taxon>Pezizomycotina</taxon>
        <taxon>Dothideomycetes</taxon>
        <taxon>Dothideomycetidae</taxon>
        <taxon>Dothideales</taxon>
        <taxon>Saccotheciaceae</taxon>
        <taxon>Aureobasidium</taxon>
    </lineage>
</organism>
<evidence type="ECO:0000313" key="2">
    <source>
        <dbReference type="EMBL" id="KEQ70400.1"/>
    </source>
</evidence>
<dbReference type="GeneID" id="25411852"/>
<dbReference type="HOGENOM" id="CLU_415030_0_0_1"/>
<dbReference type="OrthoDB" id="4158087at2759"/>
<feature type="compositionally biased region" description="Polar residues" evidence="1">
    <location>
        <begin position="98"/>
        <end position="108"/>
    </location>
</feature>
<dbReference type="EMBL" id="KL584717">
    <property type="protein sequence ID" value="KEQ70400.1"/>
    <property type="molecule type" value="Genomic_DNA"/>
</dbReference>
<protein>
    <recommendedName>
        <fullName evidence="4">Transcription factor domain-containing protein</fullName>
    </recommendedName>
</protein>
<gene>
    <name evidence="2" type="ORF">M436DRAFT_53815</name>
</gene>
<dbReference type="PANTHER" id="PTHR37540:SF5">
    <property type="entry name" value="TRANSCRIPTION FACTOR DOMAIN-CONTAINING PROTEIN"/>
    <property type="match status" value="1"/>
</dbReference>
<dbReference type="PANTHER" id="PTHR37540">
    <property type="entry name" value="TRANSCRIPTION FACTOR (ACR-2), PUTATIVE-RELATED-RELATED"/>
    <property type="match status" value="1"/>
</dbReference>
<dbReference type="AlphaFoldDB" id="A0A074WBA3"/>
<sequence>MAAVGKFVFVNYTGEPEAEAKQSLPTVRQHVMHDFFRRQREADNGPSPEEDAAPEVSAAKTKDPRRRNTNTRQAASQPRPKRSSVKRSSRARKDNPQLHRQSSASSTELVFLQEFPEGSPPSFSRTSSLEDTVDSSPPGFTDSISYTDTSSPLFSVTQSDPSPGVFEEASPQSTSLVQINSRASPVFFEPDQSALLQAPNPFLHSPAVHRWDPFNTLPLNGLAVDQLATWHFHRPINRNNIWESKVLWLDKVDSHFRRGLWSIALTSTPLFHVLLCIAEMKRSVLTGDRNQISYFEHKIAAMRAVSQGVSRLSSLPQFTGMHGMSLPSDDTSGLQETSTDTFVMLVAIQVNLALGDKEYDAAKTHMRCVTDLVTKAGGLQSFGYTQWRHTIWNDLKLASALLERPMLEYGLRLESMNCTFPPEVNSEAHRLSLETVRMIPTSDTLTSEMAYDLFNRLHQLCLSFDTTLTEEAHFLAVENSFYTVVYQLCNSIADSQSHTECSDTDMLVLGTQLSTWMCMPSLVNMRALFNTVINTIQSKLVYRIWNGLKPDLIIQWESTAKLDSLLWIMFQASSAAISVCSTGETWMPSYMLESFLTTTRQVAMRLQIHSLAHFEKTLRNFPYSENVFGDDCRMLWTQMGLDDTGAIDGMVSPSSMIIEQM</sequence>
<feature type="compositionally biased region" description="Polar residues" evidence="1">
    <location>
        <begin position="142"/>
        <end position="161"/>
    </location>
</feature>
<evidence type="ECO:0000313" key="3">
    <source>
        <dbReference type="Proteomes" id="UP000027730"/>
    </source>
</evidence>
<feature type="compositionally biased region" description="Polar residues" evidence="1">
    <location>
        <begin position="121"/>
        <end position="130"/>
    </location>
</feature>
<reference evidence="2 3" key="1">
    <citation type="journal article" date="2014" name="BMC Genomics">
        <title>Genome sequencing of four Aureobasidium pullulans varieties: biotechnological potential, stress tolerance, and description of new species.</title>
        <authorList>
            <person name="Gostin Ar C."/>
            <person name="Ohm R.A."/>
            <person name="Kogej T."/>
            <person name="Sonjak S."/>
            <person name="Turk M."/>
            <person name="Zajc J."/>
            <person name="Zalar P."/>
            <person name="Grube M."/>
            <person name="Sun H."/>
            <person name="Han J."/>
            <person name="Sharma A."/>
            <person name="Chiniquy J."/>
            <person name="Ngan C.Y."/>
            <person name="Lipzen A."/>
            <person name="Barry K."/>
            <person name="Grigoriev I.V."/>
            <person name="Gunde-Cimerman N."/>
        </authorList>
    </citation>
    <scope>NUCLEOTIDE SEQUENCE [LARGE SCALE GENOMIC DNA]</scope>
    <source>
        <strain evidence="2 3">CBS 147.97</strain>
    </source>
</reference>
<proteinExistence type="predicted"/>
<evidence type="ECO:0008006" key="4">
    <source>
        <dbReference type="Google" id="ProtNLM"/>
    </source>
</evidence>
<keyword evidence="3" id="KW-1185">Reference proteome</keyword>
<feature type="region of interest" description="Disordered" evidence="1">
    <location>
        <begin position="14"/>
        <end position="172"/>
    </location>
</feature>
<evidence type="ECO:0000256" key="1">
    <source>
        <dbReference type="SAM" id="MobiDB-lite"/>
    </source>
</evidence>
<dbReference type="RefSeq" id="XP_013424604.1">
    <property type="nucleotide sequence ID" value="XM_013569150.1"/>
</dbReference>
<name>A0A074WBA3_9PEZI</name>
<feature type="compositionally biased region" description="Basic residues" evidence="1">
    <location>
        <begin position="79"/>
        <end position="90"/>
    </location>
</feature>